<dbReference type="InterPro" id="IPR013328">
    <property type="entry name" value="6PGD_dom2"/>
</dbReference>
<feature type="domain" description="6-phosphogluconate dehydrogenase NADP-binding" evidence="2">
    <location>
        <begin position="4"/>
        <end position="160"/>
    </location>
</feature>
<dbReference type="InterPro" id="IPR006115">
    <property type="entry name" value="6PGDH_NADP-bd"/>
</dbReference>
<evidence type="ECO:0000313" key="4">
    <source>
        <dbReference type="EMBL" id="MCV2864668.1"/>
    </source>
</evidence>
<organism evidence="4 5">
    <name type="scientific">Albidovulum sediminicola</name>
    <dbReference type="NCBI Taxonomy" id="2984331"/>
    <lineage>
        <taxon>Bacteria</taxon>
        <taxon>Pseudomonadati</taxon>
        <taxon>Pseudomonadota</taxon>
        <taxon>Alphaproteobacteria</taxon>
        <taxon>Rhodobacterales</taxon>
        <taxon>Paracoccaceae</taxon>
        <taxon>Albidovulum</taxon>
    </lineage>
</organism>
<dbReference type="InterPro" id="IPR036291">
    <property type="entry name" value="NAD(P)-bd_dom_sf"/>
</dbReference>
<dbReference type="EMBL" id="JAOWLA010000006">
    <property type="protein sequence ID" value="MCV2864668.1"/>
    <property type="molecule type" value="Genomic_DNA"/>
</dbReference>
<dbReference type="Gene3D" id="1.10.1040.10">
    <property type="entry name" value="N-(1-d-carboxylethyl)-l-norvaline Dehydrogenase, domain 2"/>
    <property type="match status" value="1"/>
</dbReference>
<dbReference type="Pfam" id="PF21761">
    <property type="entry name" value="RedAm-like_C"/>
    <property type="match status" value="1"/>
</dbReference>
<keyword evidence="1" id="KW-0560">Oxidoreductase</keyword>
<name>A0ABT2Z0I7_9RHOB</name>
<comment type="caution">
    <text evidence="4">The sequence shown here is derived from an EMBL/GenBank/DDBJ whole genome shotgun (WGS) entry which is preliminary data.</text>
</comment>
<dbReference type="PANTHER" id="PTHR43580">
    <property type="entry name" value="OXIDOREDUCTASE GLYR1-RELATED"/>
    <property type="match status" value="1"/>
</dbReference>
<feature type="domain" description="NADPH-dependent reductive aminase-like C-terminal" evidence="3">
    <location>
        <begin position="165"/>
        <end position="282"/>
    </location>
</feature>
<dbReference type="SUPFAM" id="SSF48179">
    <property type="entry name" value="6-phosphogluconate dehydrogenase C-terminal domain-like"/>
    <property type="match status" value="1"/>
</dbReference>
<dbReference type="PANTHER" id="PTHR43580:SF2">
    <property type="entry name" value="CYTOKINE-LIKE NUCLEAR FACTOR N-PAC"/>
    <property type="match status" value="1"/>
</dbReference>
<dbReference type="InterPro" id="IPR008927">
    <property type="entry name" value="6-PGluconate_DH-like_C_sf"/>
</dbReference>
<dbReference type="SUPFAM" id="SSF51735">
    <property type="entry name" value="NAD(P)-binding Rossmann-fold domains"/>
    <property type="match status" value="1"/>
</dbReference>
<dbReference type="Proteomes" id="UP001652503">
    <property type="component" value="Unassembled WGS sequence"/>
</dbReference>
<dbReference type="Gene3D" id="3.40.50.720">
    <property type="entry name" value="NAD(P)-binding Rossmann-like Domain"/>
    <property type="match status" value="1"/>
</dbReference>
<keyword evidence="5" id="KW-1185">Reference proteome</keyword>
<accession>A0ABT2Z0I7</accession>
<protein>
    <submittedName>
        <fullName evidence="4">NAD(P)-binding domain-containing protein</fullName>
    </submittedName>
</protein>
<dbReference type="PIRSF" id="PIRSF000103">
    <property type="entry name" value="HIBADH"/>
    <property type="match status" value="1"/>
</dbReference>
<evidence type="ECO:0000256" key="1">
    <source>
        <dbReference type="ARBA" id="ARBA00023002"/>
    </source>
</evidence>
<evidence type="ECO:0000313" key="5">
    <source>
        <dbReference type="Proteomes" id="UP001652503"/>
    </source>
</evidence>
<dbReference type="Pfam" id="PF03446">
    <property type="entry name" value="NAD_binding_2"/>
    <property type="match status" value="1"/>
</dbReference>
<evidence type="ECO:0000259" key="2">
    <source>
        <dbReference type="Pfam" id="PF03446"/>
    </source>
</evidence>
<proteinExistence type="predicted"/>
<reference evidence="4 5" key="1">
    <citation type="submission" date="2022-10" db="EMBL/GenBank/DDBJ databases">
        <title>Defluviimonas sp. nov., isolated from ocean surface water.</title>
        <authorList>
            <person name="He W."/>
            <person name="Wang L."/>
            <person name="Zhang D.-F."/>
        </authorList>
    </citation>
    <scope>NUCLEOTIDE SEQUENCE [LARGE SCALE GENOMIC DNA]</scope>
    <source>
        <strain evidence="4 5">WL0075</strain>
    </source>
</reference>
<gene>
    <name evidence="4" type="ORF">OE647_07945</name>
</gene>
<sequence>MTGVSVLGLGLMGSALASAWERSGFDLSVWNRSQGRYAELPARGMTATGSVAEAVAASPFVVLCVDKPDSVQALLNTPEVAPHLDGKTVIQLSTCLPSQADEAECWLRSLGASYLDGAILCGPAAIGTSDGQLLICGKEEAYARARDLIGCLGDGVQYLGENVRAASTLDLAWLSTRFGKFMGMIHAANLCRSQDVDLSQFMALFPDDAQIQHHVGTIRDGNYDAPSATLKVWSASLDLLVRQAEDAGINAEFPEHVALFFERAAKAGYQDAHVMSLYKVMRDAARRDV</sequence>
<dbReference type="RefSeq" id="WP_263721182.1">
    <property type="nucleotide sequence ID" value="NZ_JAOWLA010000006.1"/>
</dbReference>
<dbReference type="InterPro" id="IPR051265">
    <property type="entry name" value="HIBADH-related_NP60_sf"/>
</dbReference>
<dbReference type="InterPro" id="IPR048666">
    <property type="entry name" value="RedAm-like_C"/>
</dbReference>
<dbReference type="InterPro" id="IPR015815">
    <property type="entry name" value="HIBADH-related"/>
</dbReference>
<evidence type="ECO:0000259" key="3">
    <source>
        <dbReference type="Pfam" id="PF21761"/>
    </source>
</evidence>